<dbReference type="EMBL" id="JAHXZJ010001864">
    <property type="protein sequence ID" value="KAH0548700.1"/>
    <property type="molecule type" value="Genomic_DNA"/>
</dbReference>
<dbReference type="SUPFAM" id="SSF50156">
    <property type="entry name" value="PDZ domain-like"/>
    <property type="match status" value="1"/>
</dbReference>
<dbReference type="PANTHER" id="PTHR23119">
    <property type="entry name" value="DISCS LARGE"/>
    <property type="match status" value="1"/>
</dbReference>
<keyword evidence="3" id="KW-0677">Repeat</keyword>
<dbReference type="Gene3D" id="2.30.42.10">
    <property type="match status" value="1"/>
</dbReference>
<evidence type="ECO:0000256" key="4">
    <source>
        <dbReference type="SAM" id="MobiDB-lite"/>
    </source>
</evidence>
<dbReference type="GO" id="GO:0098609">
    <property type="term" value="P:cell-cell adhesion"/>
    <property type="evidence" value="ECO:0007669"/>
    <property type="project" value="TreeGrafter"/>
</dbReference>
<evidence type="ECO:0000256" key="1">
    <source>
        <dbReference type="ARBA" id="ARBA00007772"/>
    </source>
</evidence>
<evidence type="ECO:0000313" key="7">
    <source>
        <dbReference type="Proteomes" id="UP000826195"/>
    </source>
</evidence>
<feature type="domain" description="PDZ" evidence="5">
    <location>
        <begin position="979"/>
        <end position="1061"/>
    </location>
</feature>
<gene>
    <name evidence="6" type="ORF">KQX54_001453</name>
</gene>
<dbReference type="InterPro" id="IPR036034">
    <property type="entry name" value="PDZ_sf"/>
</dbReference>
<dbReference type="Pfam" id="PF13855">
    <property type="entry name" value="LRR_8"/>
    <property type="match status" value="2"/>
</dbReference>
<dbReference type="InterPro" id="IPR001478">
    <property type="entry name" value="PDZ"/>
</dbReference>
<dbReference type="InterPro" id="IPR050614">
    <property type="entry name" value="Synaptic_Scaffolding_LAP-MAGUK"/>
</dbReference>
<dbReference type="AlphaFoldDB" id="A0AAV7I8S3"/>
<accession>A0AAV7I8S3</accession>
<feature type="region of interest" description="Disordered" evidence="4">
    <location>
        <begin position="671"/>
        <end position="691"/>
    </location>
</feature>
<feature type="compositionally biased region" description="Polar residues" evidence="4">
    <location>
        <begin position="621"/>
        <end position="637"/>
    </location>
</feature>
<evidence type="ECO:0000313" key="6">
    <source>
        <dbReference type="EMBL" id="KAH0548700.1"/>
    </source>
</evidence>
<feature type="compositionally biased region" description="Gly residues" evidence="4">
    <location>
        <begin position="675"/>
        <end position="691"/>
    </location>
</feature>
<dbReference type="GO" id="GO:0045211">
    <property type="term" value="C:postsynaptic membrane"/>
    <property type="evidence" value="ECO:0007669"/>
    <property type="project" value="TreeGrafter"/>
</dbReference>
<dbReference type="InterPro" id="IPR032675">
    <property type="entry name" value="LRR_dom_sf"/>
</dbReference>
<feature type="region of interest" description="Disordered" evidence="4">
    <location>
        <begin position="768"/>
        <end position="787"/>
    </location>
</feature>
<dbReference type="GO" id="GO:0098887">
    <property type="term" value="P:neurotransmitter receptor transport, endosome to postsynaptic membrane"/>
    <property type="evidence" value="ECO:0007669"/>
    <property type="project" value="TreeGrafter"/>
</dbReference>
<dbReference type="GO" id="GO:0014069">
    <property type="term" value="C:postsynaptic density"/>
    <property type="evidence" value="ECO:0007669"/>
    <property type="project" value="TreeGrafter"/>
</dbReference>
<dbReference type="GO" id="GO:0098968">
    <property type="term" value="P:neurotransmitter receptor transport postsynaptic membrane to endosome"/>
    <property type="evidence" value="ECO:0007669"/>
    <property type="project" value="TreeGrafter"/>
</dbReference>
<reference evidence="6 7" key="1">
    <citation type="journal article" date="2021" name="J. Hered.">
        <title>A chromosome-level genome assembly of the parasitoid wasp, Cotesia glomerata (Hymenoptera: Braconidae).</title>
        <authorList>
            <person name="Pinto B.J."/>
            <person name="Weis J.J."/>
            <person name="Gamble T."/>
            <person name="Ode P.J."/>
            <person name="Paul R."/>
            <person name="Zaspel J.M."/>
        </authorList>
    </citation>
    <scope>NUCLEOTIDE SEQUENCE [LARGE SCALE GENOMIC DNA]</scope>
    <source>
        <strain evidence="6">CgM1</strain>
    </source>
</reference>
<dbReference type="PANTHER" id="PTHR23119:SF50">
    <property type="entry name" value="PDZ DOMAIN-CONTAINING PROTEIN"/>
    <property type="match status" value="1"/>
</dbReference>
<dbReference type="GO" id="GO:0045197">
    <property type="term" value="P:establishment or maintenance of epithelial cell apical/basal polarity"/>
    <property type="evidence" value="ECO:0007669"/>
    <property type="project" value="TreeGrafter"/>
</dbReference>
<keyword evidence="2" id="KW-0433">Leucine-rich repeat</keyword>
<feature type="compositionally biased region" description="Polar residues" evidence="4">
    <location>
        <begin position="848"/>
        <end position="858"/>
    </location>
</feature>
<dbReference type="PROSITE" id="PS51450">
    <property type="entry name" value="LRR"/>
    <property type="match status" value="4"/>
</dbReference>
<dbReference type="GO" id="GO:0016323">
    <property type="term" value="C:basolateral plasma membrane"/>
    <property type="evidence" value="ECO:0007669"/>
    <property type="project" value="TreeGrafter"/>
</dbReference>
<dbReference type="SMART" id="SM00228">
    <property type="entry name" value="PDZ"/>
    <property type="match status" value="1"/>
</dbReference>
<dbReference type="Proteomes" id="UP000826195">
    <property type="component" value="Unassembled WGS sequence"/>
</dbReference>
<dbReference type="InterPro" id="IPR003591">
    <property type="entry name" value="Leu-rich_rpt_typical-subtyp"/>
</dbReference>
<feature type="region of interest" description="Disordered" evidence="4">
    <location>
        <begin position="843"/>
        <end position="875"/>
    </location>
</feature>
<keyword evidence="7" id="KW-1185">Reference proteome</keyword>
<dbReference type="FunFam" id="3.80.10.10:FF:000013">
    <property type="entry name" value="Erbin isoform 7"/>
    <property type="match status" value="1"/>
</dbReference>
<evidence type="ECO:0000256" key="2">
    <source>
        <dbReference type="ARBA" id="ARBA00022614"/>
    </source>
</evidence>
<dbReference type="Pfam" id="PF23598">
    <property type="entry name" value="LRR_14"/>
    <property type="match status" value="1"/>
</dbReference>
<feature type="compositionally biased region" description="Low complexity" evidence="4">
    <location>
        <begin position="724"/>
        <end position="743"/>
    </location>
</feature>
<dbReference type="PROSITE" id="PS50106">
    <property type="entry name" value="PDZ"/>
    <property type="match status" value="1"/>
</dbReference>
<dbReference type="Pfam" id="PF00595">
    <property type="entry name" value="PDZ"/>
    <property type="match status" value="1"/>
</dbReference>
<dbReference type="SMART" id="SM00369">
    <property type="entry name" value="LRR_TYP"/>
    <property type="match status" value="10"/>
</dbReference>
<dbReference type="InterPro" id="IPR055414">
    <property type="entry name" value="LRR_R13L4/SHOC2-like"/>
</dbReference>
<organism evidence="6 7">
    <name type="scientific">Cotesia glomerata</name>
    <name type="common">Lepidopteran parasitic wasp</name>
    <name type="synonym">Apanteles glomeratus</name>
    <dbReference type="NCBI Taxonomy" id="32391"/>
    <lineage>
        <taxon>Eukaryota</taxon>
        <taxon>Metazoa</taxon>
        <taxon>Ecdysozoa</taxon>
        <taxon>Arthropoda</taxon>
        <taxon>Hexapoda</taxon>
        <taxon>Insecta</taxon>
        <taxon>Pterygota</taxon>
        <taxon>Neoptera</taxon>
        <taxon>Endopterygota</taxon>
        <taxon>Hymenoptera</taxon>
        <taxon>Apocrita</taxon>
        <taxon>Ichneumonoidea</taxon>
        <taxon>Braconidae</taxon>
        <taxon>Microgastrinae</taxon>
        <taxon>Cotesia</taxon>
    </lineage>
</organism>
<feature type="region of interest" description="Disordered" evidence="4">
    <location>
        <begin position="724"/>
        <end position="752"/>
    </location>
</feature>
<dbReference type="Gene3D" id="3.80.10.10">
    <property type="entry name" value="Ribonuclease Inhibitor"/>
    <property type="match status" value="2"/>
</dbReference>
<evidence type="ECO:0000256" key="3">
    <source>
        <dbReference type="ARBA" id="ARBA00022737"/>
    </source>
</evidence>
<evidence type="ECO:0000259" key="5">
    <source>
        <dbReference type="PROSITE" id="PS50106"/>
    </source>
</evidence>
<protein>
    <recommendedName>
        <fullName evidence="5">PDZ domain-containing protein</fullName>
    </recommendedName>
</protein>
<comment type="similarity">
    <text evidence="1">Belongs to the LAP (LRR and PDZ) protein family.</text>
</comment>
<feature type="region of interest" description="Disordered" evidence="4">
    <location>
        <begin position="617"/>
        <end position="643"/>
    </location>
</feature>
<dbReference type="InterPro" id="IPR001611">
    <property type="entry name" value="Leu-rich_rpt"/>
</dbReference>
<dbReference type="SMART" id="SM00364">
    <property type="entry name" value="LRR_BAC"/>
    <property type="match status" value="9"/>
</dbReference>
<sequence>MGSSWWQCTACLRAQEEDICELQLNHCNLYDVPPDVFIYERTLEMLYLDANRIKDLPRPLFQCHELRVLSLSDNEITTLPPAIASLINLESLDLSKNSIKELPDNIKECKNLRSIDLSVNPFERFPEAITHITGLRELYINDAYIEYLPANFGRLSALKTLELRENNMMTLPKSMSRLVNLQRLDIGNNDFTELPEVVGDLTNLTELWIDGNDIRRIPANIEQLYRLNHFDCTMNSIDSVPAEIQGWRDISIINFSSNEILQLPDSLCYLRTIVTLKIDDNQLNSLPDDIGQMSSLEELIVTKNFLEYLPSSIGLLRKLHCLNADNNYLRSIPPEIGSCSALSLLSLRSNNITSVPPEIGHLSSLCVLNLVNNCIQFLPVSMLNLNNLKALWLSDNQSQPLVPLQQEFNHEEDMMILSCFMLPQKQRKDLEQMEQAVGPISGSIVGTGRRICFATELETEVPRQLHRAPTPYPKELRNLARHARNLHHQSIHDQRIHMEREGMIKEAVVAKATPMINSSINHNSYHENLYIMSRDEMNPKQNQVDGPSPDYSEESRPVLALEKSSLEIREAKCIRNSQTNESLSRPPTIADYVSSTWKPEEYSRTNTAKIVESEKLAESYKSPNDSNGVESLGNSKPGSEVPLAPPPYHIAAAFSKQAAFFQQLNRLNADTDARGIGGGQRRGGGGGGGEGIGDCGRGGLIPYHNDNHLSSSFRSKENRLININSTSSSNSSRNSNSNISNTDDVVDGNCGGGGGSIVDTSSVINVNINNNNNNNNSNSNNDQDNRNFIFRQDKPSRIPIMRSIKSPECSISLSDNDSVSINERNVYSSQDDYDRYQLSCSRDKSHSDINNCTPTSPITGRKYRSPLSSAHNQLRHSDRSWRLNGNKDEISSPSSPVIPMSMPMVHQNDGSTNHPYTPSLSLDNSIEFHSDKNNSGRSTPVSLSVSNNINCSFSNSGSDIYKSKSKIKWMFGQHKNVNVIPVKVRKNPGLGFSIAGGIAGNQTGIIVTKVNPDGPAQGTLRPGDKILQVDGIDFSNSDHDRAVAILRSTGEVVTMMISRHQ</sequence>
<dbReference type="GO" id="GO:0005912">
    <property type="term" value="C:adherens junction"/>
    <property type="evidence" value="ECO:0007669"/>
    <property type="project" value="TreeGrafter"/>
</dbReference>
<dbReference type="GO" id="GO:0043113">
    <property type="term" value="P:receptor clustering"/>
    <property type="evidence" value="ECO:0007669"/>
    <property type="project" value="TreeGrafter"/>
</dbReference>
<dbReference type="SUPFAM" id="SSF52058">
    <property type="entry name" value="L domain-like"/>
    <property type="match status" value="2"/>
</dbReference>
<name>A0AAV7I8S3_COTGL</name>
<comment type="caution">
    <text evidence="6">The sequence shown here is derived from an EMBL/GenBank/DDBJ whole genome shotgun (WGS) entry which is preliminary data.</text>
</comment>
<dbReference type="GO" id="GO:0019901">
    <property type="term" value="F:protein kinase binding"/>
    <property type="evidence" value="ECO:0007669"/>
    <property type="project" value="TreeGrafter"/>
</dbReference>
<proteinExistence type="inferred from homology"/>
<feature type="compositionally biased region" description="Low complexity" evidence="4">
    <location>
        <begin position="768"/>
        <end position="781"/>
    </location>
</feature>